<dbReference type="AlphaFoldDB" id="A0A7Y2M096"/>
<dbReference type="Proteomes" id="UP000543598">
    <property type="component" value="Unassembled WGS sequence"/>
</dbReference>
<dbReference type="Gene3D" id="3.30.1540.10">
    <property type="entry name" value="formyl-coa transferase, domain 3"/>
    <property type="match status" value="2"/>
</dbReference>
<comment type="caution">
    <text evidence="4">The sequence shown here is derived from an EMBL/GenBank/DDBJ whole genome shotgun (WGS) entry which is preliminary data.</text>
</comment>
<dbReference type="SUPFAM" id="SSF89796">
    <property type="entry name" value="CoA-transferase family III (CaiB/BaiF)"/>
    <property type="match status" value="2"/>
</dbReference>
<evidence type="ECO:0000256" key="1">
    <source>
        <dbReference type="ARBA" id="ARBA00008383"/>
    </source>
</evidence>
<protein>
    <submittedName>
        <fullName evidence="4">CoA transferase</fullName>
    </submittedName>
</protein>
<dbReference type="Gene3D" id="3.40.50.10540">
    <property type="entry name" value="Crotonobetainyl-coa:carnitine coa-transferase, domain 1"/>
    <property type="match status" value="2"/>
</dbReference>
<feature type="region of interest" description="Disordered" evidence="3">
    <location>
        <begin position="302"/>
        <end position="328"/>
    </location>
</feature>
<reference evidence="4 5" key="1">
    <citation type="submission" date="2020-05" db="EMBL/GenBank/DDBJ databases">
        <title>MicrobeNet Type strains.</title>
        <authorList>
            <person name="Nicholson A.C."/>
        </authorList>
    </citation>
    <scope>NUCLEOTIDE SEQUENCE [LARGE SCALE GENOMIC DNA]</scope>
    <source>
        <strain evidence="4 5">JCM 14282</strain>
    </source>
</reference>
<evidence type="ECO:0000256" key="2">
    <source>
        <dbReference type="ARBA" id="ARBA00022679"/>
    </source>
</evidence>
<proteinExistence type="inferred from homology"/>
<evidence type="ECO:0000313" key="5">
    <source>
        <dbReference type="Proteomes" id="UP000543598"/>
    </source>
</evidence>
<evidence type="ECO:0000313" key="4">
    <source>
        <dbReference type="EMBL" id="NNH04012.1"/>
    </source>
</evidence>
<dbReference type="RefSeq" id="WP_167036698.1">
    <property type="nucleotide sequence ID" value="NZ_BAAANA010000001.1"/>
</dbReference>
<dbReference type="Pfam" id="PF02515">
    <property type="entry name" value="CoA_transf_3"/>
    <property type="match status" value="2"/>
</dbReference>
<sequence length="873" mass="94986">MSLPVSNSSADAGLRAPLEGVRVIEYGDEQGEYCGLLLAGLGAEVIRVGPPGGARTRDIGPFCGESPDRNSSLYFWGYNRGKRSVVADLTASDDRARVEDLIGTADVFLDSSPLAELRNLGLSAPELRSRYPHLVVARLSPFGDDGPWAHFKSNDLVHLSLGGVVMNCGYDPTPDGAYDLPPIAPQAWHSYHVAGEQLAMAIVAALLYRERTGSGQIVTCAVHEAVAKSTEIDLMSWIMRRAPIHRQTARHAGERESSPTVVSTKDGRWFTIQIGDARAARRTAQFVLEIAHDAAMRDELEAVSASVDDTSSESARRVPGSGEDPADFQRNTKLMDLIQRLARKYTFEDFPWREAQQAGLLWAPLMKPHENLGVEHWSARGTFSVIEHPEHDLAIPYPTSKWLSSATTWVPGRRAPLVGEDDATVAPRAATAAPAVTSPRVQASRVSRWNKPFALDGVRILDFGWYLASAGGTRFLAAFGAESIKVEFHTHPDTRFAAMAPVGGRAARERATAPLPGIADPDMGGQFNNKNPGKLGLSLNVTHPKGLEIARRLVRISDIVAEGFSPGVLERWGLDYESLRQIDQRIIVAKQSGMGTVGTYGRFRTVGPVAAAFSGLSEMSGLPEPAMPAGWGYSYLDWIGAYSFSLAMLTALYHRERTGEGQYIDASQTETGIFLTAPAVLDWATNGRAETRSGNRSPGRPAAPHGIYPSAGRDRWIAIACRDEDEWRGLIAACDDPALAEDPRFRTLESRLKHQDALDAALARWTRAQDGYALMHRLQVAGVPAGVCQTAEDRYEHDPQLAHMNWLTELDGTKIGRWPVAEVPVHLSESPAFVGGPIDRAAPVYGEDNEYVLGELLGMSTREIADLADEGVI</sequence>
<gene>
    <name evidence="4" type="ORF">HLA99_09150</name>
</gene>
<dbReference type="EMBL" id="JABEMB010000011">
    <property type="protein sequence ID" value="NNH04012.1"/>
    <property type="molecule type" value="Genomic_DNA"/>
</dbReference>
<dbReference type="InterPro" id="IPR023606">
    <property type="entry name" value="CoA-Trfase_III_dom_1_sf"/>
</dbReference>
<evidence type="ECO:0000256" key="3">
    <source>
        <dbReference type="SAM" id="MobiDB-lite"/>
    </source>
</evidence>
<dbReference type="InterPro" id="IPR044855">
    <property type="entry name" value="CoA-Trfase_III_dom3_sf"/>
</dbReference>
<dbReference type="InterPro" id="IPR003673">
    <property type="entry name" value="CoA-Trfase_fam_III"/>
</dbReference>
<keyword evidence="5" id="KW-1185">Reference proteome</keyword>
<accession>A0A7Y2M096</accession>
<name>A0A7Y2M096_9MICO</name>
<keyword evidence="2 4" id="KW-0808">Transferase</keyword>
<dbReference type="PANTHER" id="PTHR48228:SF6">
    <property type="entry name" value="L-CARNITINE COA-TRANSFERASE"/>
    <property type="match status" value="1"/>
</dbReference>
<organism evidence="4 5">
    <name type="scientific">Microbacterium ulmi</name>
    <dbReference type="NCBI Taxonomy" id="179095"/>
    <lineage>
        <taxon>Bacteria</taxon>
        <taxon>Bacillati</taxon>
        <taxon>Actinomycetota</taxon>
        <taxon>Actinomycetes</taxon>
        <taxon>Micrococcales</taxon>
        <taxon>Microbacteriaceae</taxon>
        <taxon>Microbacterium</taxon>
    </lineage>
</organism>
<comment type="similarity">
    <text evidence="1">Belongs to the CoA-transferase III family.</text>
</comment>
<dbReference type="PANTHER" id="PTHR48228">
    <property type="entry name" value="SUCCINYL-COA--D-CITRAMALATE COA-TRANSFERASE"/>
    <property type="match status" value="1"/>
</dbReference>
<dbReference type="InterPro" id="IPR050509">
    <property type="entry name" value="CoA-transferase_III"/>
</dbReference>
<dbReference type="GO" id="GO:0016740">
    <property type="term" value="F:transferase activity"/>
    <property type="evidence" value="ECO:0007669"/>
    <property type="project" value="UniProtKB-KW"/>
</dbReference>